<dbReference type="GO" id="GO:0003735">
    <property type="term" value="F:structural constituent of ribosome"/>
    <property type="evidence" value="ECO:0007669"/>
    <property type="project" value="TreeGrafter"/>
</dbReference>
<dbReference type="PANTHER" id="PTHR28158:SF1">
    <property type="entry name" value="SMALL RIBOSOMAL SUBUNIT PROTEIN MS45"/>
    <property type="match status" value="1"/>
</dbReference>
<feature type="region of interest" description="Disordered" evidence="1">
    <location>
        <begin position="332"/>
        <end position="352"/>
    </location>
</feature>
<feature type="region of interest" description="Disordered" evidence="1">
    <location>
        <begin position="237"/>
        <end position="274"/>
    </location>
</feature>
<accession>A0A081CGF2</accession>
<dbReference type="GeneID" id="26304771"/>
<proteinExistence type="predicted"/>
<feature type="region of interest" description="Disordered" evidence="1">
    <location>
        <begin position="77"/>
        <end position="121"/>
    </location>
</feature>
<reference evidence="2" key="1">
    <citation type="submission" date="2014-07" db="EMBL/GenBank/DDBJ databases">
        <title>Draft genome sequence of the yeast Pseudozyma antarctica JCM 10317 known as a producer of lipase B which used in a wide range of industrial applications.</title>
        <authorList>
            <person name="Morita T."/>
            <person name="Saika A."/>
            <person name="Koike H."/>
        </authorList>
    </citation>
    <scope>NUCLEOTIDE SEQUENCE</scope>
    <source>
        <strain evidence="2">JCM 10317</strain>
    </source>
</reference>
<dbReference type="RefSeq" id="XP_014655910.1">
    <property type="nucleotide sequence ID" value="XM_014800424.1"/>
</dbReference>
<dbReference type="Pfam" id="PF12298">
    <property type="entry name" value="Bot1p"/>
    <property type="match status" value="1"/>
</dbReference>
<name>A0A081CGF2_PSEA2</name>
<protein>
    <submittedName>
        <fullName evidence="2">Uncharacterized protein</fullName>
    </submittedName>
</protein>
<dbReference type="HOGENOM" id="CLU_073408_0_0_1"/>
<gene>
    <name evidence="2" type="ORF">PAN0_010c3968</name>
</gene>
<dbReference type="PANTHER" id="PTHR28158">
    <property type="entry name" value="37S RIBOSOMAL PROTEIN S35, MITOCHONDRIAL"/>
    <property type="match status" value="1"/>
</dbReference>
<dbReference type="InterPro" id="IPR021036">
    <property type="entry name" value="Ribosomal_mS45"/>
</dbReference>
<evidence type="ECO:0000256" key="1">
    <source>
        <dbReference type="SAM" id="MobiDB-lite"/>
    </source>
</evidence>
<organism evidence="2">
    <name type="scientific">Pseudozyma antarctica</name>
    <name type="common">Yeast</name>
    <name type="synonym">Candida antarctica</name>
    <dbReference type="NCBI Taxonomy" id="84753"/>
    <lineage>
        <taxon>Eukaryota</taxon>
        <taxon>Fungi</taxon>
        <taxon>Dikarya</taxon>
        <taxon>Basidiomycota</taxon>
        <taxon>Ustilaginomycotina</taxon>
        <taxon>Ustilaginomycetes</taxon>
        <taxon>Ustilaginales</taxon>
        <taxon>Ustilaginaceae</taxon>
        <taxon>Moesziomyces</taxon>
    </lineage>
</organism>
<sequence length="352" mass="37682">MTLLTAHGSAAPLASFTFYFNHHHGSPAPLRTNTIVMAFASRSVSLSALRQLGSGPAVASSSRNVAAAAFSTSSSSLAASSQEDATARKPPFTAAAEASQGSTERNAIGRGRKSAGRGRPKMLAPFDEWIQSDARAYKQPKPGMGPNWIGDTPFPLNPSFNPPAPVRQSTKSEIWRLHTSDPATYTIRALSDKFSVGLQRMEAILRLKALEVEWASQDKPLQSEFQSNMDRLLGAQDRKRAPEPEPSQQSTDKSVRGSQHEEFAEAEPLDAPSVVAPALADERLKRSSMIAALPSGGPDHDAHSTSKVVRTGRAPIAITNVAGDSYMGAGRVDRNVRRAEKRKGSKATSTKA</sequence>
<dbReference type="EMBL" id="DF830077">
    <property type="protein sequence ID" value="GAK65748.1"/>
    <property type="molecule type" value="Genomic_DNA"/>
</dbReference>
<dbReference type="GO" id="GO:0032543">
    <property type="term" value="P:mitochondrial translation"/>
    <property type="evidence" value="ECO:0007669"/>
    <property type="project" value="TreeGrafter"/>
</dbReference>
<dbReference type="AlphaFoldDB" id="A0A081CGF2"/>
<dbReference type="GO" id="GO:0005763">
    <property type="term" value="C:mitochondrial small ribosomal subunit"/>
    <property type="evidence" value="ECO:0007669"/>
    <property type="project" value="TreeGrafter"/>
</dbReference>
<evidence type="ECO:0000313" key="2">
    <source>
        <dbReference type="EMBL" id="GAK65748.1"/>
    </source>
</evidence>
<feature type="compositionally biased region" description="Basic residues" evidence="1">
    <location>
        <begin position="110"/>
        <end position="120"/>
    </location>
</feature>
<keyword evidence="3" id="KW-1185">Reference proteome</keyword>
<dbReference type="Proteomes" id="UP000053758">
    <property type="component" value="Unassembled WGS sequence"/>
</dbReference>
<evidence type="ECO:0000313" key="3">
    <source>
        <dbReference type="Proteomes" id="UP000053758"/>
    </source>
</evidence>
<feature type="compositionally biased region" description="Basic and acidic residues" evidence="1">
    <location>
        <begin position="253"/>
        <end position="263"/>
    </location>
</feature>